<reference evidence="1 2" key="1">
    <citation type="submission" date="2023-10" db="EMBL/GenBank/DDBJ databases">
        <title>Genomes of two closely related lineages of the louse Polyplax serrata with different host specificities.</title>
        <authorList>
            <person name="Martinu J."/>
            <person name="Tarabai H."/>
            <person name="Stefka J."/>
            <person name="Hypsa V."/>
        </authorList>
    </citation>
    <scope>NUCLEOTIDE SEQUENCE [LARGE SCALE GENOMIC DNA]</scope>
    <source>
        <strain evidence="1">HR10_N</strain>
    </source>
</reference>
<gene>
    <name evidence="1" type="ORF">RUM43_001886</name>
</gene>
<evidence type="ECO:0000313" key="1">
    <source>
        <dbReference type="EMBL" id="KAK6645606.1"/>
    </source>
</evidence>
<proteinExistence type="predicted"/>
<dbReference type="AlphaFoldDB" id="A0AAN8SGV9"/>
<sequence>MGRRKGHGSFSQLVTRGYSGTEIRKTGIFPGSTRRSRSIFRVINSTTAEDRLFAGWLGESRGVWERSLERRRHRFLINGSLKDAHDQRSARSLALISPCQMSS</sequence>
<name>A0AAN8SGV9_POLSC</name>
<organism evidence="1 2">
    <name type="scientific">Polyplax serrata</name>
    <name type="common">Common mouse louse</name>
    <dbReference type="NCBI Taxonomy" id="468196"/>
    <lineage>
        <taxon>Eukaryota</taxon>
        <taxon>Metazoa</taxon>
        <taxon>Ecdysozoa</taxon>
        <taxon>Arthropoda</taxon>
        <taxon>Hexapoda</taxon>
        <taxon>Insecta</taxon>
        <taxon>Pterygota</taxon>
        <taxon>Neoptera</taxon>
        <taxon>Paraneoptera</taxon>
        <taxon>Psocodea</taxon>
        <taxon>Troctomorpha</taxon>
        <taxon>Phthiraptera</taxon>
        <taxon>Anoplura</taxon>
        <taxon>Polyplacidae</taxon>
        <taxon>Polyplax</taxon>
    </lineage>
</organism>
<dbReference type="EMBL" id="JAWJWE010000001">
    <property type="protein sequence ID" value="KAK6645606.1"/>
    <property type="molecule type" value="Genomic_DNA"/>
</dbReference>
<protein>
    <submittedName>
        <fullName evidence="1">Uncharacterized protein</fullName>
    </submittedName>
</protein>
<dbReference type="Proteomes" id="UP001372834">
    <property type="component" value="Unassembled WGS sequence"/>
</dbReference>
<accession>A0AAN8SGV9</accession>
<comment type="caution">
    <text evidence="1">The sequence shown here is derived from an EMBL/GenBank/DDBJ whole genome shotgun (WGS) entry which is preliminary data.</text>
</comment>
<evidence type="ECO:0000313" key="2">
    <source>
        <dbReference type="Proteomes" id="UP001372834"/>
    </source>
</evidence>